<dbReference type="AlphaFoldDB" id="A0A2Z6Q3N5"/>
<comment type="caution">
    <text evidence="2">The sequence shown here is derived from an EMBL/GenBank/DDBJ whole genome shotgun (WGS) entry which is preliminary data.</text>
</comment>
<evidence type="ECO:0000313" key="2">
    <source>
        <dbReference type="EMBL" id="GBB84517.1"/>
    </source>
</evidence>
<organism evidence="2 3">
    <name type="scientific">Rhizophagus clarus</name>
    <dbReference type="NCBI Taxonomy" id="94130"/>
    <lineage>
        <taxon>Eukaryota</taxon>
        <taxon>Fungi</taxon>
        <taxon>Fungi incertae sedis</taxon>
        <taxon>Mucoromycota</taxon>
        <taxon>Glomeromycotina</taxon>
        <taxon>Glomeromycetes</taxon>
        <taxon>Glomerales</taxon>
        <taxon>Glomeraceae</taxon>
        <taxon>Rhizophagus</taxon>
    </lineage>
</organism>
<keyword evidence="3" id="KW-1185">Reference proteome</keyword>
<reference evidence="2 3" key="1">
    <citation type="submission" date="2017-11" db="EMBL/GenBank/DDBJ databases">
        <title>The genome of Rhizophagus clarus HR1 reveals common genetic basis of auxotrophy among arbuscular mycorrhizal fungi.</title>
        <authorList>
            <person name="Kobayashi Y."/>
        </authorList>
    </citation>
    <scope>NUCLEOTIDE SEQUENCE [LARGE SCALE GENOMIC DNA]</scope>
    <source>
        <strain evidence="2 3">HR1</strain>
    </source>
</reference>
<dbReference type="Proteomes" id="UP000247702">
    <property type="component" value="Unassembled WGS sequence"/>
</dbReference>
<feature type="chain" id="PRO_5016271970" evidence="1">
    <location>
        <begin position="19"/>
        <end position="86"/>
    </location>
</feature>
<sequence>MSNFYVFIVVIIVILNNSLDVDRRLDELVETHDRFGVPYIRKSKYFLKQLLQEPSDPQALRVFKLRVYLLDYNEEETLLNLIIEKL</sequence>
<feature type="signal peptide" evidence="1">
    <location>
        <begin position="1"/>
        <end position="18"/>
    </location>
</feature>
<accession>A0A2Z6Q3N5</accession>
<gene>
    <name evidence="2" type="ORF">RclHR1_01110002</name>
</gene>
<proteinExistence type="predicted"/>
<protein>
    <submittedName>
        <fullName evidence="2">Uncharacterized protein</fullName>
    </submittedName>
</protein>
<dbReference type="EMBL" id="BEXD01000125">
    <property type="protein sequence ID" value="GBB84517.1"/>
    <property type="molecule type" value="Genomic_DNA"/>
</dbReference>
<keyword evidence="1" id="KW-0732">Signal</keyword>
<evidence type="ECO:0000313" key="3">
    <source>
        <dbReference type="Proteomes" id="UP000247702"/>
    </source>
</evidence>
<evidence type="ECO:0000256" key="1">
    <source>
        <dbReference type="SAM" id="SignalP"/>
    </source>
</evidence>
<name>A0A2Z6Q3N5_9GLOM</name>